<feature type="region of interest" description="Disordered" evidence="3">
    <location>
        <begin position="478"/>
        <end position="503"/>
    </location>
</feature>
<dbReference type="GO" id="GO:0006338">
    <property type="term" value="P:chromatin remodeling"/>
    <property type="evidence" value="ECO:0007669"/>
    <property type="project" value="UniProtKB-ARBA"/>
</dbReference>
<feature type="domain" description="Chromo" evidence="4">
    <location>
        <begin position="52"/>
        <end position="125"/>
    </location>
</feature>
<sequence>MMSTPSRKRRQKETGARDPAAGAGAGVAGLALYGLPRLGGATANDGSGEQQWYAECILRARRKAKPAGAPGEFRPHIDTRWEYFVKWAGFDDSENTWEPVQSLKACKDLVRRFWDSVSSRDSLSESPYFRTQAGFVIVAGAEWIADEKLRFAKHISDDEVKLQNADPRRYWQNGTVQLDTDNPHGDDDGDEPGPSLVANTSTTPIETSLDTKTLAAIANSPSPSAIPIYDDNRTTPDEILEQHNAGLQPGPAAISEEMQVETNGIATPIISIPEDYGPLNCTAGVDPPAQTVSALPSTYASSWGIPTLLLSTYDRLSPRSNVNVAARPPDAQPLLNTLETDVEMPPADDAPPGNSASSHAWSFSEDADPGRGEQGAVDVAMGAPATIVVEAEEPPETLMQTETATATSQPRTGEIATNDKDGARPAHLPTPDATPAPSAAQPLPAGLALSTPRPSPAQPIVPLPPPDLRAAPLCAPPPSIPPTTVNTAPPRQPQRPKAPRHGPGIKILALRCGAVGNGTKRRVEEMSYGARGAAVVTGNVEMPIEPRAKRAGGRKPNSPTAPSHAAAAPTGPAISATVGAAEDRGLAQKSDASTATPRKQATAREHCLTAQLGSSCLDPRSAAPSQPLEGHAQETGGGIAASRRKEHTFVDSGLEERSTSMGPNTGNSITGKNTSNNCNKGPPRGGSSAHELNPAPTSAHWPWSLKDFLD</sequence>
<feature type="compositionally biased region" description="Polar residues" evidence="3">
    <location>
        <begin position="398"/>
        <end position="411"/>
    </location>
</feature>
<dbReference type="AlphaFoldDB" id="A0A8H6VPJ8"/>
<feature type="region of interest" description="Disordered" evidence="3">
    <location>
        <begin position="1"/>
        <end position="23"/>
    </location>
</feature>
<feature type="compositionally biased region" description="Pro residues" evidence="3">
    <location>
        <begin position="453"/>
        <end position="465"/>
    </location>
</feature>
<feature type="region of interest" description="Disordered" evidence="3">
    <location>
        <begin position="391"/>
        <end position="465"/>
    </location>
</feature>
<keyword evidence="6" id="KW-1185">Reference proteome</keyword>
<dbReference type="GeneID" id="59353005"/>
<dbReference type="EMBL" id="JACAZF010000018">
    <property type="protein sequence ID" value="KAF7288929.1"/>
    <property type="molecule type" value="Genomic_DNA"/>
</dbReference>
<dbReference type="Proteomes" id="UP000636479">
    <property type="component" value="Unassembled WGS sequence"/>
</dbReference>
<dbReference type="InterPro" id="IPR016197">
    <property type="entry name" value="Chromo-like_dom_sf"/>
</dbReference>
<name>A0A8H6VPJ8_9AGAR</name>
<organism evidence="5 6">
    <name type="scientific">Mycena indigotica</name>
    <dbReference type="NCBI Taxonomy" id="2126181"/>
    <lineage>
        <taxon>Eukaryota</taxon>
        <taxon>Fungi</taxon>
        <taxon>Dikarya</taxon>
        <taxon>Basidiomycota</taxon>
        <taxon>Agaricomycotina</taxon>
        <taxon>Agaricomycetes</taxon>
        <taxon>Agaricomycetidae</taxon>
        <taxon>Agaricales</taxon>
        <taxon>Marasmiineae</taxon>
        <taxon>Mycenaceae</taxon>
        <taxon>Mycena</taxon>
    </lineage>
</organism>
<keyword evidence="2" id="KW-0539">Nucleus</keyword>
<proteinExistence type="predicted"/>
<feature type="compositionally biased region" description="Low complexity" evidence="3">
    <location>
        <begin position="429"/>
        <end position="442"/>
    </location>
</feature>
<dbReference type="InterPro" id="IPR023780">
    <property type="entry name" value="Chromo_domain"/>
</dbReference>
<comment type="caution">
    <text evidence="5">The sequence shown here is derived from an EMBL/GenBank/DDBJ whole genome shotgun (WGS) entry which is preliminary data.</text>
</comment>
<dbReference type="Gene3D" id="2.40.50.40">
    <property type="match status" value="1"/>
</dbReference>
<evidence type="ECO:0000256" key="3">
    <source>
        <dbReference type="SAM" id="MobiDB-lite"/>
    </source>
</evidence>
<feature type="region of interest" description="Disordered" evidence="3">
    <location>
        <begin position="543"/>
        <end position="570"/>
    </location>
</feature>
<gene>
    <name evidence="5" type="ORF">MIND_01409200</name>
</gene>
<evidence type="ECO:0000259" key="4">
    <source>
        <dbReference type="PROSITE" id="PS50013"/>
    </source>
</evidence>
<dbReference type="SMART" id="SM00298">
    <property type="entry name" value="CHROMO"/>
    <property type="match status" value="1"/>
</dbReference>
<reference evidence="5" key="1">
    <citation type="submission" date="2020-05" db="EMBL/GenBank/DDBJ databases">
        <title>Mycena genomes resolve the evolution of fungal bioluminescence.</title>
        <authorList>
            <person name="Tsai I.J."/>
        </authorList>
    </citation>
    <scope>NUCLEOTIDE SEQUENCE</scope>
    <source>
        <strain evidence="5">171206Taipei</strain>
    </source>
</reference>
<feature type="compositionally biased region" description="Basic residues" evidence="3">
    <location>
        <begin position="1"/>
        <end position="11"/>
    </location>
</feature>
<feature type="region of interest" description="Disordered" evidence="3">
    <location>
        <begin position="175"/>
        <end position="201"/>
    </location>
</feature>
<dbReference type="GO" id="GO:0005634">
    <property type="term" value="C:nucleus"/>
    <property type="evidence" value="ECO:0007669"/>
    <property type="project" value="UniProtKB-SubCell"/>
</dbReference>
<feature type="region of interest" description="Disordered" evidence="3">
    <location>
        <begin position="583"/>
        <end position="603"/>
    </location>
</feature>
<dbReference type="RefSeq" id="XP_037213081.1">
    <property type="nucleotide sequence ID" value="XM_037370489.1"/>
</dbReference>
<dbReference type="InterPro" id="IPR000953">
    <property type="entry name" value="Chromo/chromo_shadow_dom"/>
</dbReference>
<dbReference type="PANTHER" id="PTHR22812">
    <property type="entry name" value="CHROMOBOX PROTEIN"/>
    <property type="match status" value="1"/>
</dbReference>
<protein>
    <submittedName>
        <fullName evidence="5">Chromo domain-containing protein</fullName>
    </submittedName>
</protein>
<evidence type="ECO:0000313" key="6">
    <source>
        <dbReference type="Proteomes" id="UP000636479"/>
    </source>
</evidence>
<dbReference type="CDD" id="cd18968">
    <property type="entry name" value="chromodomain"/>
    <property type="match status" value="1"/>
</dbReference>
<dbReference type="InterPro" id="IPR051219">
    <property type="entry name" value="Heterochromatin_chromo-domain"/>
</dbReference>
<accession>A0A8H6VPJ8</accession>
<dbReference type="OrthoDB" id="2630497at2759"/>
<dbReference type="Pfam" id="PF00385">
    <property type="entry name" value="Chromo"/>
    <property type="match status" value="1"/>
</dbReference>
<dbReference type="InterPro" id="IPR023779">
    <property type="entry name" value="Chromodomain_CS"/>
</dbReference>
<evidence type="ECO:0000313" key="5">
    <source>
        <dbReference type="EMBL" id="KAF7288929.1"/>
    </source>
</evidence>
<comment type="subcellular location">
    <subcellularLocation>
        <location evidence="1">Nucleus</location>
    </subcellularLocation>
</comment>
<feature type="compositionally biased region" description="Low complexity" evidence="3">
    <location>
        <begin position="556"/>
        <end position="570"/>
    </location>
</feature>
<dbReference type="PROSITE" id="PS00598">
    <property type="entry name" value="CHROMO_1"/>
    <property type="match status" value="1"/>
</dbReference>
<feature type="region of interest" description="Disordered" evidence="3">
    <location>
        <begin position="615"/>
        <end position="710"/>
    </location>
</feature>
<evidence type="ECO:0000256" key="2">
    <source>
        <dbReference type="ARBA" id="ARBA00023242"/>
    </source>
</evidence>
<dbReference type="SUPFAM" id="SSF54160">
    <property type="entry name" value="Chromo domain-like"/>
    <property type="match status" value="1"/>
</dbReference>
<dbReference type="PROSITE" id="PS50013">
    <property type="entry name" value="CHROMO_2"/>
    <property type="match status" value="1"/>
</dbReference>
<feature type="region of interest" description="Disordered" evidence="3">
    <location>
        <begin position="342"/>
        <end position="375"/>
    </location>
</feature>
<feature type="compositionally biased region" description="Polar residues" evidence="3">
    <location>
        <begin position="590"/>
        <end position="599"/>
    </location>
</feature>
<evidence type="ECO:0000256" key="1">
    <source>
        <dbReference type="ARBA" id="ARBA00004123"/>
    </source>
</evidence>
<feature type="compositionally biased region" description="Polar residues" evidence="3">
    <location>
        <begin position="659"/>
        <end position="679"/>
    </location>
</feature>